<evidence type="ECO:0000313" key="4">
    <source>
        <dbReference type="Proteomes" id="UP000479000"/>
    </source>
</evidence>
<evidence type="ECO:0000256" key="1">
    <source>
        <dbReference type="SAM" id="MobiDB-lite"/>
    </source>
</evidence>
<accession>A0A6H5HTQ8</accession>
<feature type="compositionally biased region" description="Polar residues" evidence="1">
    <location>
        <begin position="20"/>
        <end position="30"/>
    </location>
</feature>
<evidence type="ECO:0000313" key="3">
    <source>
        <dbReference type="EMBL" id="CAB0020344.1"/>
    </source>
</evidence>
<gene>
    <name evidence="2" type="ORF">NTEN_LOCUS23927</name>
    <name evidence="3" type="ORF">NTEN_LOCUS23935</name>
</gene>
<sequence>MVCYLLRRLSHVRSPLPRTDPSSAGFQEPSSRPHWIAPLPQTEPSNAGLHWPSSGAATARMTDGAAIEHPIMANKTT</sequence>
<dbReference type="Proteomes" id="UP000479000">
    <property type="component" value="Unassembled WGS sequence"/>
</dbReference>
<reference evidence="3 4" key="1">
    <citation type="submission" date="2020-02" db="EMBL/GenBank/DDBJ databases">
        <authorList>
            <person name="Ferguson B K."/>
        </authorList>
    </citation>
    <scope>NUCLEOTIDE SEQUENCE [LARGE SCALE GENOMIC DNA]</scope>
</reference>
<dbReference type="EMBL" id="CADCXU010035242">
    <property type="protein sequence ID" value="CAB0020336.1"/>
    <property type="molecule type" value="Genomic_DNA"/>
</dbReference>
<dbReference type="AlphaFoldDB" id="A0A6H5HTQ8"/>
<proteinExistence type="predicted"/>
<organism evidence="3 4">
    <name type="scientific">Nesidiocoris tenuis</name>
    <dbReference type="NCBI Taxonomy" id="355587"/>
    <lineage>
        <taxon>Eukaryota</taxon>
        <taxon>Metazoa</taxon>
        <taxon>Ecdysozoa</taxon>
        <taxon>Arthropoda</taxon>
        <taxon>Hexapoda</taxon>
        <taxon>Insecta</taxon>
        <taxon>Pterygota</taxon>
        <taxon>Neoptera</taxon>
        <taxon>Paraneoptera</taxon>
        <taxon>Hemiptera</taxon>
        <taxon>Heteroptera</taxon>
        <taxon>Panheteroptera</taxon>
        <taxon>Cimicomorpha</taxon>
        <taxon>Miridae</taxon>
        <taxon>Dicyphina</taxon>
        <taxon>Nesidiocoris</taxon>
    </lineage>
</organism>
<feature type="region of interest" description="Disordered" evidence="1">
    <location>
        <begin position="14"/>
        <end position="59"/>
    </location>
</feature>
<keyword evidence="4" id="KW-1185">Reference proteome</keyword>
<evidence type="ECO:0000313" key="2">
    <source>
        <dbReference type="EMBL" id="CAB0020336.1"/>
    </source>
</evidence>
<dbReference type="EMBL" id="CADCXU010035245">
    <property type="protein sequence ID" value="CAB0020344.1"/>
    <property type="molecule type" value="Genomic_DNA"/>
</dbReference>
<name>A0A6H5HTQ8_9HEMI</name>
<protein>
    <submittedName>
        <fullName evidence="3">Uncharacterized protein</fullName>
    </submittedName>
</protein>